<feature type="compositionally biased region" description="Acidic residues" evidence="6">
    <location>
        <begin position="506"/>
        <end position="516"/>
    </location>
</feature>
<evidence type="ECO:0000259" key="7">
    <source>
        <dbReference type="PROSITE" id="PS51391"/>
    </source>
</evidence>
<dbReference type="SMART" id="SM00582">
    <property type="entry name" value="RPR"/>
    <property type="match status" value="1"/>
</dbReference>
<dbReference type="FunFam" id="1.25.40.90:FF:000020">
    <property type="entry name" value="regulation of nuclear pre-mRNA domain-containing protein 2 isoform X1"/>
    <property type="match status" value="1"/>
</dbReference>
<feature type="region of interest" description="Disordered" evidence="6">
    <location>
        <begin position="388"/>
        <end position="429"/>
    </location>
</feature>
<dbReference type="PANTHER" id="PTHR12460">
    <property type="entry name" value="CYCLIN-DEPENDENT KINASE INHIBITOR-RELATED PROTEIN"/>
    <property type="match status" value="1"/>
</dbReference>
<dbReference type="GO" id="GO:0031124">
    <property type="term" value="P:mRNA 3'-end processing"/>
    <property type="evidence" value="ECO:0007669"/>
    <property type="project" value="TreeGrafter"/>
</dbReference>
<dbReference type="GO" id="GO:0000993">
    <property type="term" value="F:RNA polymerase II complex binding"/>
    <property type="evidence" value="ECO:0007669"/>
    <property type="project" value="TreeGrafter"/>
</dbReference>
<evidence type="ECO:0000256" key="2">
    <source>
        <dbReference type="ARBA" id="ARBA00022553"/>
    </source>
</evidence>
<keyword evidence="9" id="KW-1185">Reference proteome</keyword>
<dbReference type="CDD" id="cd16981">
    <property type="entry name" value="CID_RPRD_like"/>
    <property type="match status" value="1"/>
</dbReference>
<sequence>MGAQVDEFNTIQFEKRLTALKDSQENINACCKWCLENRLHHKKIVTSWLNVLKRVKVEQRLNLFYLANDVIQYSKRKHYEFVESWGTALQKATTLVRDDKVKHKIVRIFNIWQQRGVYNEEFISDLCGLISVIPTASKSDEPHEFQSAYVINKIKQCSKLENETDGKLKILKEHNPKIQIDTESMCVSLKDRAHVDDVEKELEIYVKHLEGYINALKAEIKCRITNISVLKQANNHLDKDKRDVKVVANAYKVFGNKVKAFQKKLDEHKATLISPIPSPDINAPSPSPDCDIELPDDNETKCNNSILDYNASTSFTAGYYNPVPPPTTETQNFVTNGYTSFIGSSFSMENLNTSSLFTNTQTTAANNSLTEVTNSNYSLNTDLSSVLQSISQPPPPPIDNPTESSSFQYQGGHLPLLPPPMPPFSAKSDYESSYQTYASTDKTNYVSSYTTANTSFNAPMYETSSLGSSFNNSSVGEYATTGFEPPTATFEPPDGANPYPPNSEEYNPEQEPETWEPDANWTQPPLDTDTPESPPIFEKEGYIEGVEYHDNIATSGATDVDHRVLHPLSAELENVRGRGKDVDHRNLISLTGSPADTNSSVPSQADIWNIPAVDQDYRTDSRSAAPLDQDYRLPPFNLEQLKLPPPPPPPPKPLVPLNHLIKKQIPSPRKLQDNTESIDMELSEDESEDHRENLKVVVDNCAGGNVSSLKPPPPLPDLPDDVDANSFLDDLDNDLNSNEFTANLQDPDQRIHLGHPPMNIPPHIANVPPPNLLNMNPNNWMQKQQPNFGFRRGGRGGAPMHNNRGMMRGRGRGGYGFRGSNNFRSRGFGRGGPNRPHKPRGNMRGNYQVGF</sequence>
<dbReference type="Pfam" id="PF04818">
    <property type="entry name" value="CID"/>
    <property type="match status" value="1"/>
</dbReference>
<dbReference type="EMBL" id="JABDTM020023736">
    <property type="protein sequence ID" value="KAH0814947.1"/>
    <property type="molecule type" value="Genomic_DNA"/>
</dbReference>
<dbReference type="PANTHER" id="PTHR12460:SF40">
    <property type="entry name" value="REGULATION OF NUCLEAR PRE-MRNA DOMAIN-CONTAINING PROTEIN 2"/>
    <property type="match status" value="1"/>
</dbReference>
<proteinExistence type="predicted"/>
<dbReference type="Proteomes" id="UP000719412">
    <property type="component" value="Unassembled WGS sequence"/>
</dbReference>
<reference evidence="8" key="2">
    <citation type="submission" date="2021-08" db="EMBL/GenBank/DDBJ databases">
        <authorList>
            <person name="Eriksson T."/>
        </authorList>
    </citation>
    <scope>NUCLEOTIDE SEQUENCE</scope>
    <source>
        <strain evidence="8">Stoneville</strain>
        <tissue evidence="8">Whole head</tissue>
    </source>
</reference>
<keyword evidence="1" id="KW-0488">Methylation</keyword>
<evidence type="ECO:0000256" key="5">
    <source>
        <dbReference type="ARBA" id="ARBA00067342"/>
    </source>
</evidence>
<feature type="region of interest" description="Disordered" evidence="6">
    <location>
        <begin position="797"/>
        <end position="851"/>
    </location>
</feature>
<feature type="region of interest" description="Disordered" evidence="6">
    <location>
        <begin position="482"/>
        <end position="534"/>
    </location>
</feature>
<keyword evidence="2" id="KW-0597">Phosphoprotein</keyword>
<name>A0A8J6HIG2_TENMO</name>
<dbReference type="InterPro" id="IPR006569">
    <property type="entry name" value="CID_dom"/>
</dbReference>
<comment type="subunit">
    <text evidence="4">Associates with the RNA polymerase II complex.</text>
</comment>
<feature type="domain" description="CID" evidence="7">
    <location>
        <begin position="5"/>
        <end position="134"/>
    </location>
</feature>
<evidence type="ECO:0000256" key="6">
    <source>
        <dbReference type="SAM" id="MobiDB-lite"/>
    </source>
</evidence>
<dbReference type="PROSITE" id="PS51391">
    <property type="entry name" value="CID"/>
    <property type="match status" value="1"/>
</dbReference>
<evidence type="ECO:0000256" key="3">
    <source>
        <dbReference type="ARBA" id="ARBA00022990"/>
    </source>
</evidence>
<evidence type="ECO:0000256" key="4">
    <source>
        <dbReference type="ARBA" id="ARBA00062892"/>
    </source>
</evidence>
<evidence type="ECO:0000256" key="1">
    <source>
        <dbReference type="ARBA" id="ARBA00022481"/>
    </source>
</evidence>
<dbReference type="AlphaFoldDB" id="A0A8J6HIG2"/>
<keyword evidence="3" id="KW-0007">Acetylation</keyword>
<accession>A0A8J6HIG2</accession>
<comment type="caution">
    <text evidence="8">The sequence shown here is derived from an EMBL/GenBank/DDBJ whole genome shotgun (WGS) entry which is preliminary data.</text>
</comment>
<dbReference type="OrthoDB" id="10069473at2759"/>
<protein>
    <recommendedName>
        <fullName evidence="5">Regulation of nuclear pre-mRNA domain-containing protein 2</fullName>
    </recommendedName>
</protein>
<evidence type="ECO:0000313" key="8">
    <source>
        <dbReference type="EMBL" id="KAH0814947.1"/>
    </source>
</evidence>
<reference evidence="8" key="1">
    <citation type="journal article" date="2020" name="J Insects Food Feed">
        <title>The yellow mealworm (Tenebrio molitor) genome: a resource for the emerging insects as food and feed industry.</title>
        <authorList>
            <person name="Eriksson T."/>
            <person name="Andere A."/>
            <person name="Kelstrup H."/>
            <person name="Emery V."/>
            <person name="Picard C."/>
        </authorList>
    </citation>
    <scope>NUCLEOTIDE SEQUENCE</scope>
    <source>
        <strain evidence="8">Stoneville</strain>
        <tissue evidence="8">Whole head</tissue>
    </source>
</reference>
<organism evidence="8 9">
    <name type="scientific">Tenebrio molitor</name>
    <name type="common">Yellow mealworm beetle</name>
    <dbReference type="NCBI Taxonomy" id="7067"/>
    <lineage>
        <taxon>Eukaryota</taxon>
        <taxon>Metazoa</taxon>
        <taxon>Ecdysozoa</taxon>
        <taxon>Arthropoda</taxon>
        <taxon>Hexapoda</taxon>
        <taxon>Insecta</taxon>
        <taxon>Pterygota</taxon>
        <taxon>Neoptera</taxon>
        <taxon>Endopterygota</taxon>
        <taxon>Coleoptera</taxon>
        <taxon>Polyphaga</taxon>
        <taxon>Cucujiformia</taxon>
        <taxon>Tenebrionidae</taxon>
        <taxon>Tenebrio</taxon>
    </lineage>
</organism>
<evidence type="ECO:0000313" key="9">
    <source>
        <dbReference type="Proteomes" id="UP000719412"/>
    </source>
</evidence>
<gene>
    <name evidence="8" type="ORF">GEV33_007846</name>
</gene>